<proteinExistence type="predicted"/>
<dbReference type="InterPro" id="IPR032710">
    <property type="entry name" value="NTF2-like_dom_sf"/>
</dbReference>
<accession>A0A1W6P0J2</accession>
<protein>
    <recommendedName>
        <fullName evidence="2">SnoaL-like domain-containing protein</fullName>
    </recommendedName>
</protein>
<dbReference type="Proteomes" id="UP000242447">
    <property type="component" value="Chromosome"/>
</dbReference>
<reference evidence="3 4" key="1">
    <citation type="submission" date="2017-02" db="EMBL/GenBank/DDBJ databases">
        <title>Ketogulonicigenium robustum SPU B003 Genome sequencing and assembly.</title>
        <authorList>
            <person name="Li Y."/>
            <person name="Liu L."/>
            <person name="Wang C."/>
            <person name="Zhang M."/>
            <person name="Zhang T."/>
            <person name="Zhang Y."/>
        </authorList>
    </citation>
    <scope>NUCLEOTIDE SEQUENCE [LARGE SCALE GENOMIC DNA]</scope>
    <source>
        <strain evidence="3 4">SPU_B003</strain>
    </source>
</reference>
<feature type="domain" description="SnoaL-like" evidence="2">
    <location>
        <begin position="52"/>
        <end position="147"/>
    </location>
</feature>
<dbReference type="STRING" id="92947.BVG79_01688"/>
<dbReference type="Pfam" id="PF12680">
    <property type="entry name" value="SnoaL_2"/>
    <property type="match status" value="1"/>
</dbReference>
<evidence type="ECO:0000313" key="4">
    <source>
        <dbReference type="Proteomes" id="UP000242447"/>
    </source>
</evidence>
<keyword evidence="4" id="KW-1185">Reference proteome</keyword>
<gene>
    <name evidence="3" type="ORF">BVG79_01688</name>
</gene>
<dbReference type="InterPro" id="IPR037401">
    <property type="entry name" value="SnoaL-like"/>
</dbReference>
<feature type="chain" id="PRO_5012800362" description="SnoaL-like domain-containing protein" evidence="1">
    <location>
        <begin position="21"/>
        <end position="203"/>
    </location>
</feature>
<dbReference type="Gene3D" id="3.10.450.50">
    <property type="match status" value="1"/>
</dbReference>
<dbReference type="KEGG" id="kro:BVG79_01688"/>
<evidence type="ECO:0000259" key="2">
    <source>
        <dbReference type="Pfam" id="PF12680"/>
    </source>
</evidence>
<evidence type="ECO:0000256" key="1">
    <source>
        <dbReference type="SAM" id="SignalP"/>
    </source>
</evidence>
<keyword evidence="1" id="KW-0732">Signal</keyword>
<evidence type="ECO:0000313" key="3">
    <source>
        <dbReference type="EMBL" id="ARO15032.1"/>
    </source>
</evidence>
<dbReference type="RefSeq" id="WP_085786481.1">
    <property type="nucleotide sequence ID" value="NZ_CP019937.1"/>
</dbReference>
<dbReference type="OrthoDB" id="8444875at2"/>
<name>A0A1W6P0J2_9RHOB</name>
<dbReference type="SUPFAM" id="SSF54427">
    <property type="entry name" value="NTF2-like"/>
    <property type="match status" value="1"/>
</dbReference>
<dbReference type="AlphaFoldDB" id="A0A1W6P0J2"/>
<dbReference type="EMBL" id="CP019937">
    <property type="protein sequence ID" value="ARO15032.1"/>
    <property type="molecule type" value="Genomic_DNA"/>
</dbReference>
<sequence length="203" mass="22310">MKKLIAPFIVAAMTAAPALAAEVRPGVFFDGTLETEGTQRATMQNLIFDIATAWAVCDRDAMANAITDDVSFSYPTSAVNGREAMMADLEAFCGAATDTSLYFPADAFYIDTETGRIAAEVQFRTFQRGNRQVVNDVWIAHVADDKVNVIKEYLDGRVKDLQALGVLELEESPEFLTPWPSRTDKWASCFPIVRAAPINDCVE</sequence>
<feature type="signal peptide" evidence="1">
    <location>
        <begin position="1"/>
        <end position="20"/>
    </location>
</feature>
<organism evidence="3 4">
    <name type="scientific">Ketogulonicigenium robustum</name>
    <dbReference type="NCBI Taxonomy" id="92947"/>
    <lineage>
        <taxon>Bacteria</taxon>
        <taxon>Pseudomonadati</taxon>
        <taxon>Pseudomonadota</taxon>
        <taxon>Alphaproteobacteria</taxon>
        <taxon>Rhodobacterales</taxon>
        <taxon>Roseobacteraceae</taxon>
        <taxon>Ketogulonicigenium</taxon>
    </lineage>
</organism>